<protein>
    <submittedName>
        <fullName evidence="1">Uncharacterized protein</fullName>
    </submittedName>
</protein>
<reference evidence="1 2" key="1">
    <citation type="journal article" date="2021" name="Sci. Rep.">
        <title>Chromosome anchoring in Senegalese sole (Solea senegalensis) reveals sex-associated markers and genome rearrangements in flatfish.</title>
        <authorList>
            <person name="Guerrero-Cozar I."/>
            <person name="Gomez-Garrido J."/>
            <person name="Berbel C."/>
            <person name="Martinez-Blanch J.F."/>
            <person name="Alioto T."/>
            <person name="Claros M.G."/>
            <person name="Gagnaire P.A."/>
            <person name="Manchado M."/>
        </authorList>
    </citation>
    <scope>NUCLEOTIDE SEQUENCE [LARGE SCALE GENOMIC DNA]</scope>
    <source>
        <strain evidence="1">Sse05_10M</strain>
    </source>
</reference>
<accession>A0AAV6QMZ6</accession>
<dbReference type="AlphaFoldDB" id="A0AAV6QMZ6"/>
<organism evidence="1 2">
    <name type="scientific">Solea senegalensis</name>
    <name type="common">Senegalese sole</name>
    <dbReference type="NCBI Taxonomy" id="28829"/>
    <lineage>
        <taxon>Eukaryota</taxon>
        <taxon>Metazoa</taxon>
        <taxon>Chordata</taxon>
        <taxon>Craniata</taxon>
        <taxon>Vertebrata</taxon>
        <taxon>Euteleostomi</taxon>
        <taxon>Actinopterygii</taxon>
        <taxon>Neopterygii</taxon>
        <taxon>Teleostei</taxon>
        <taxon>Neoteleostei</taxon>
        <taxon>Acanthomorphata</taxon>
        <taxon>Carangaria</taxon>
        <taxon>Pleuronectiformes</taxon>
        <taxon>Pleuronectoidei</taxon>
        <taxon>Soleidae</taxon>
        <taxon>Solea</taxon>
    </lineage>
</organism>
<proteinExistence type="predicted"/>
<comment type="caution">
    <text evidence="1">The sequence shown here is derived from an EMBL/GenBank/DDBJ whole genome shotgun (WGS) entry which is preliminary data.</text>
</comment>
<gene>
    <name evidence="1" type="ORF">JOB18_032233</name>
</gene>
<evidence type="ECO:0000313" key="2">
    <source>
        <dbReference type="Proteomes" id="UP000693946"/>
    </source>
</evidence>
<dbReference type="Proteomes" id="UP000693946">
    <property type="component" value="Linkage Group LG4"/>
</dbReference>
<evidence type="ECO:0000313" key="1">
    <source>
        <dbReference type="EMBL" id="KAG7494528.1"/>
    </source>
</evidence>
<keyword evidence="2" id="KW-1185">Reference proteome</keyword>
<name>A0AAV6QMZ6_SOLSE</name>
<dbReference type="EMBL" id="JAGKHQ010000016">
    <property type="protein sequence ID" value="KAG7494528.1"/>
    <property type="molecule type" value="Genomic_DNA"/>
</dbReference>
<sequence>MFVFSYGKSTCSSLVDQHLEVEGGAVHPDFEAAGTHLSVIEQGVLRCSLFMNVRWRFTYSVIVSRTDEAFSSPKMRRNMLYGLSLGCVELFMMTSKTMEITSAPSLTAFGTDLNTAREDPSALIEAWHTVEQLTGVGLKVIVGVNARIFQQGLVDAHIR</sequence>